<dbReference type="Pfam" id="PF03153">
    <property type="entry name" value="TFIIA"/>
    <property type="match status" value="2"/>
</dbReference>
<dbReference type="FunFam" id="2.30.18.10:FF:000008">
    <property type="entry name" value="Transcription factor TFIIA complex large subunit"/>
    <property type="match status" value="1"/>
</dbReference>
<comment type="similarity">
    <text evidence="2">Belongs to the TFIIA subunit 1 family.</text>
</comment>
<gene>
    <name evidence="7" type="primary">TOA1</name>
    <name evidence="7" type="ORF">H4R34_001665</name>
</gene>
<dbReference type="InterPro" id="IPR004855">
    <property type="entry name" value="TFIIA_asu/bsu"/>
</dbReference>
<evidence type="ECO:0000313" key="7">
    <source>
        <dbReference type="EMBL" id="KAJ1982557.1"/>
    </source>
</evidence>
<dbReference type="Gene3D" id="2.30.18.10">
    <property type="entry name" value="Transcription factor IIA (TFIIA), beta-barrel domain"/>
    <property type="match status" value="1"/>
</dbReference>
<dbReference type="AlphaFoldDB" id="A0A9W8B365"/>
<feature type="region of interest" description="Disordered" evidence="6">
    <location>
        <begin position="207"/>
        <end position="227"/>
    </location>
</feature>
<evidence type="ECO:0000256" key="2">
    <source>
        <dbReference type="ARBA" id="ARBA00010059"/>
    </source>
</evidence>
<evidence type="ECO:0000256" key="5">
    <source>
        <dbReference type="ARBA" id="ARBA00074154"/>
    </source>
</evidence>
<protein>
    <recommendedName>
        <fullName evidence="5">Transcription initiation factor IIA large subunit</fullName>
    </recommendedName>
</protein>
<dbReference type="SMART" id="SM01371">
    <property type="entry name" value="TFIIA"/>
    <property type="match status" value="1"/>
</dbReference>
<evidence type="ECO:0000313" key="8">
    <source>
        <dbReference type="Proteomes" id="UP001151582"/>
    </source>
</evidence>
<keyword evidence="8" id="KW-1185">Reference proteome</keyword>
<comment type="subcellular location">
    <subcellularLocation>
        <location evidence="1">Nucleus</location>
    </subcellularLocation>
</comment>
<evidence type="ECO:0000256" key="3">
    <source>
        <dbReference type="ARBA" id="ARBA00023163"/>
    </source>
</evidence>
<sequence>MANKNTALIYQQVIDEVISAVQKEFEDQGVDESVLQDLQRSWEARLLASNVADFPQAEGVDEDVYHQYPDSVAPYDQDYQPPPNPPTADDPYTSAAYVSPLGQVMPGGPTVAAANLATFASTPGSAAANPEDPEVAAYGKPQPYMYPKGGNTTAGNYDRRSHQQPTHSLPPGNGSAGGGGATSGYIPQHDGADDLALALAQVDGDYDRPASNYPTGYTDPSATGPGAVTNAAAAIADDEGDEDAINSDLDDPDDDDIHENGAGGDDTEHIILCQYDKVTRQKNRWKCTLKDGIMLVDGKDYLFHKATGEFEW</sequence>
<reference evidence="7" key="1">
    <citation type="submission" date="2022-07" db="EMBL/GenBank/DDBJ databases">
        <title>Phylogenomic reconstructions and comparative analyses of Kickxellomycotina fungi.</title>
        <authorList>
            <person name="Reynolds N.K."/>
            <person name="Stajich J.E."/>
            <person name="Barry K."/>
            <person name="Grigoriev I.V."/>
            <person name="Crous P."/>
            <person name="Smith M.E."/>
        </authorList>
    </citation>
    <scope>NUCLEOTIDE SEQUENCE</scope>
    <source>
        <strain evidence="7">RSA 567</strain>
    </source>
</reference>
<evidence type="ECO:0000256" key="4">
    <source>
        <dbReference type="ARBA" id="ARBA00023242"/>
    </source>
</evidence>
<dbReference type="CDD" id="cd07976">
    <property type="entry name" value="TFIIA_alpha_beta_like"/>
    <property type="match status" value="1"/>
</dbReference>
<feature type="compositionally biased region" description="Polar residues" evidence="6">
    <location>
        <begin position="212"/>
        <end position="221"/>
    </location>
</feature>
<dbReference type="SUPFAM" id="SSF50784">
    <property type="entry name" value="Transcription factor IIA (TFIIA), beta-barrel domain"/>
    <property type="match status" value="1"/>
</dbReference>
<dbReference type="GO" id="GO:0005672">
    <property type="term" value="C:transcription factor TFIIA complex"/>
    <property type="evidence" value="ECO:0007669"/>
    <property type="project" value="InterPro"/>
</dbReference>
<feature type="region of interest" description="Disordered" evidence="6">
    <location>
        <begin position="242"/>
        <end position="266"/>
    </location>
</feature>
<dbReference type="InterPro" id="IPR009088">
    <property type="entry name" value="TFIIA_b-brl"/>
</dbReference>
<feature type="compositionally biased region" description="Acidic residues" evidence="6">
    <location>
        <begin position="242"/>
        <end position="257"/>
    </location>
</feature>
<dbReference type="Proteomes" id="UP001151582">
    <property type="component" value="Unassembled WGS sequence"/>
</dbReference>
<dbReference type="SUPFAM" id="SSF47396">
    <property type="entry name" value="Transcription factor IIA (TFIIA), alpha-helical domain"/>
    <property type="match status" value="1"/>
</dbReference>
<name>A0A9W8B365_9FUNG</name>
<dbReference type="GO" id="GO:0006367">
    <property type="term" value="P:transcription initiation at RNA polymerase II promoter"/>
    <property type="evidence" value="ECO:0007669"/>
    <property type="project" value="InterPro"/>
</dbReference>
<dbReference type="EMBL" id="JANBQB010000086">
    <property type="protein sequence ID" value="KAJ1982557.1"/>
    <property type="molecule type" value="Genomic_DNA"/>
</dbReference>
<dbReference type="OrthoDB" id="6275927at2759"/>
<feature type="region of interest" description="Disordered" evidence="6">
    <location>
        <begin position="71"/>
        <end position="94"/>
    </location>
</feature>
<comment type="caution">
    <text evidence="7">The sequence shown here is derived from an EMBL/GenBank/DDBJ whole genome shotgun (WGS) entry which is preliminary data.</text>
</comment>
<dbReference type="FunFam" id="1.10.287.100:FF:000001">
    <property type="entry name" value="Transcription initiation factor IIA subunit"/>
    <property type="match status" value="1"/>
</dbReference>
<feature type="region of interest" description="Disordered" evidence="6">
    <location>
        <begin position="123"/>
        <end position="189"/>
    </location>
</feature>
<dbReference type="PANTHER" id="PTHR12694:SF8">
    <property type="entry name" value="TRANSCRIPTION INITIATION FACTOR IIA SUBUNIT 1"/>
    <property type="match status" value="1"/>
</dbReference>
<evidence type="ECO:0000256" key="6">
    <source>
        <dbReference type="SAM" id="MobiDB-lite"/>
    </source>
</evidence>
<dbReference type="PANTHER" id="PTHR12694">
    <property type="entry name" value="TRANSCRIPTION INITIATION FACTOR IIA SUBUNIT 1"/>
    <property type="match status" value="1"/>
</dbReference>
<dbReference type="Gene3D" id="1.10.287.100">
    <property type="match status" value="1"/>
</dbReference>
<proteinExistence type="inferred from homology"/>
<keyword evidence="3" id="KW-0804">Transcription</keyword>
<organism evidence="7 8">
    <name type="scientific">Dimargaris verticillata</name>
    <dbReference type="NCBI Taxonomy" id="2761393"/>
    <lineage>
        <taxon>Eukaryota</taxon>
        <taxon>Fungi</taxon>
        <taxon>Fungi incertae sedis</taxon>
        <taxon>Zoopagomycota</taxon>
        <taxon>Kickxellomycotina</taxon>
        <taxon>Dimargaritomycetes</taxon>
        <taxon>Dimargaritales</taxon>
        <taxon>Dimargaritaceae</taxon>
        <taxon>Dimargaris</taxon>
    </lineage>
</organism>
<accession>A0A9W8B365</accession>
<keyword evidence="4" id="KW-0539">Nucleus</keyword>
<evidence type="ECO:0000256" key="1">
    <source>
        <dbReference type="ARBA" id="ARBA00004123"/>
    </source>
</evidence>